<evidence type="ECO:0000256" key="7">
    <source>
        <dbReference type="ARBA" id="ARBA00022741"/>
    </source>
</evidence>
<evidence type="ECO:0000313" key="12">
    <source>
        <dbReference type="Proteomes" id="UP000070483"/>
    </source>
</evidence>
<protein>
    <recommendedName>
        <fullName evidence="3">tRNA threonylcarbamoyladenosine biosynthesis protein TsaE</fullName>
    </recommendedName>
    <alternativeName>
        <fullName evidence="10">t(6)A37 threonylcarbamoyladenosine biosynthesis protein TsaE</fullName>
    </alternativeName>
</protein>
<evidence type="ECO:0000256" key="4">
    <source>
        <dbReference type="ARBA" id="ARBA00022490"/>
    </source>
</evidence>
<evidence type="ECO:0000256" key="2">
    <source>
        <dbReference type="ARBA" id="ARBA00007599"/>
    </source>
</evidence>
<sequence length="150" mass="17056">MKREVLTFDKIDKLAKKLAEKLKNGGCLGLIGDLGAGKTTFTKKICECYNVTENVKSPTFTYVIEYSSGDVPVYHFDVYRINDSEEIYEIGFEDYIGEDGSVVIIEWADKILDEMPENAVFVEINHYSDEAREVAVYTLLDGEKVDFEIE</sequence>
<dbReference type="Proteomes" id="UP000070483">
    <property type="component" value="Unassembled WGS sequence"/>
</dbReference>
<dbReference type="GO" id="GO:0046872">
    <property type="term" value="F:metal ion binding"/>
    <property type="evidence" value="ECO:0007669"/>
    <property type="project" value="UniProtKB-KW"/>
</dbReference>
<keyword evidence="6" id="KW-0479">Metal-binding</keyword>
<keyword evidence="8" id="KW-0067">ATP-binding</keyword>
<keyword evidence="7" id="KW-0547">Nucleotide-binding</keyword>
<evidence type="ECO:0000256" key="3">
    <source>
        <dbReference type="ARBA" id="ARBA00019010"/>
    </source>
</evidence>
<evidence type="ECO:0000313" key="11">
    <source>
        <dbReference type="EMBL" id="KXB64188.1"/>
    </source>
</evidence>
<keyword evidence="4" id="KW-0963">Cytoplasm</keyword>
<evidence type="ECO:0000256" key="5">
    <source>
        <dbReference type="ARBA" id="ARBA00022694"/>
    </source>
</evidence>
<keyword evidence="9" id="KW-0460">Magnesium</keyword>
<comment type="caution">
    <text evidence="11">The sequence shown here is derived from an EMBL/GenBank/DDBJ whole genome shotgun (WGS) entry which is preliminary data.</text>
</comment>
<dbReference type="InterPro" id="IPR027417">
    <property type="entry name" value="P-loop_NTPase"/>
</dbReference>
<dbReference type="SUPFAM" id="SSF52540">
    <property type="entry name" value="P-loop containing nucleoside triphosphate hydrolases"/>
    <property type="match status" value="1"/>
</dbReference>
<proteinExistence type="inferred from homology"/>
<dbReference type="EMBL" id="LSDD01000103">
    <property type="protein sequence ID" value="KXB64188.1"/>
    <property type="molecule type" value="Genomic_DNA"/>
</dbReference>
<keyword evidence="12" id="KW-1185">Reference proteome</keyword>
<dbReference type="STRING" id="157687.HMPREF3180_01452"/>
<dbReference type="RefSeq" id="WP_060918126.1">
    <property type="nucleotide sequence ID" value="NZ_KQ960082.1"/>
</dbReference>
<dbReference type="NCBIfam" id="TIGR00150">
    <property type="entry name" value="T6A_YjeE"/>
    <property type="match status" value="1"/>
</dbReference>
<evidence type="ECO:0000256" key="9">
    <source>
        <dbReference type="ARBA" id="ARBA00022842"/>
    </source>
</evidence>
<comment type="similarity">
    <text evidence="2">Belongs to the TsaE family.</text>
</comment>
<evidence type="ECO:0000256" key="6">
    <source>
        <dbReference type="ARBA" id="ARBA00022723"/>
    </source>
</evidence>
<keyword evidence="5" id="KW-0819">tRNA processing</keyword>
<name>A0A134A932_9FUSO</name>
<keyword evidence="11" id="KW-0378">Hydrolase</keyword>
<dbReference type="OrthoDB" id="9815896at2"/>
<evidence type="ECO:0000256" key="1">
    <source>
        <dbReference type="ARBA" id="ARBA00004496"/>
    </source>
</evidence>
<dbReference type="PATRIC" id="fig|157687.3.peg.1446"/>
<organism evidence="11 12">
    <name type="scientific">Leptotrichia wadei</name>
    <dbReference type="NCBI Taxonomy" id="157687"/>
    <lineage>
        <taxon>Bacteria</taxon>
        <taxon>Fusobacteriati</taxon>
        <taxon>Fusobacteriota</taxon>
        <taxon>Fusobacteriia</taxon>
        <taxon>Fusobacteriales</taxon>
        <taxon>Leptotrichiaceae</taxon>
        <taxon>Leptotrichia</taxon>
    </lineage>
</organism>
<dbReference type="Pfam" id="PF02367">
    <property type="entry name" value="TsaE"/>
    <property type="match status" value="1"/>
</dbReference>
<dbReference type="GO" id="GO:0016787">
    <property type="term" value="F:hydrolase activity"/>
    <property type="evidence" value="ECO:0007669"/>
    <property type="project" value="UniProtKB-KW"/>
</dbReference>
<reference evidence="12" key="1">
    <citation type="submission" date="2016-01" db="EMBL/GenBank/DDBJ databases">
        <authorList>
            <person name="Mitreva M."/>
            <person name="Pepin K.H."/>
            <person name="Mihindukulasuriya K.A."/>
            <person name="Fulton R."/>
            <person name="Fronick C."/>
            <person name="O'Laughlin M."/>
            <person name="Miner T."/>
            <person name="Herter B."/>
            <person name="Rosa B.A."/>
            <person name="Cordes M."/>
            <person name="Tomlinson C."/>
            <person name="Wollam A."/>
            <person name="Palsikar V.B."/>
            <person name="Mardis E.R."/>
            <person name="Wilson R.K."/>
        </authorList>
    </citation>
    <scope>NUCLEOTIDE SEQUENCE [LARGE SCALE GENOMIC DNA]</scope>
    <source>
        <strain evidence="12">KA00185</strain>
    </source>
</reference>
<dbReference type="InterPro" id="IPR003442">
    <property type="entry name" value="T6A_TsaE"/>
</dbReference>
<evidence type="ECO:0000256" key="10">
    <source>
        <dbReference type="ARBA" id="ARBA00032441"/>
    </source>
</evidence>
<dbReference type="GO" id="GO:0002949">
    <property type="term" value="P:tRNA threonylcarbamoyladenosine modification"/>
    <property type="evidence" value="ECO:0007669"/>
    <property type="project" value="InterPro"/>
</dbReference>
<dbReference type="AlphaFoldDB" id="A0A134A932"/>
<evidence type="ECO:0000256" key="8">
    <source>
        <dbReference type="ARBA" id="ARBA00022840"/>
    </source>
</evidence>
<gene>
    <name evidence="11" type="ORF">HMPREF3180_01452</name>
</gene>
<dbReference type="GO" id="GO:0005524">
    <property type="term" value="F:ATP binding"/>
    <property type="evidence" value="ECO:0007669"/>
    <property type="project" value="UniProtKB-KW"/>
</dbReference>
<dbReference type="PANTHER" id="PTHR33540">
    <property type="entry name" value="TRNA THREONYLCARBAMOYLADENOSINE BIOSYNTHESIS PROTEIN TSAE"/>
    <property type="match status" value="1"/>
</dbReference>
<dbReference type="GO" id="GO:0005737">
    <property type="term" value="C:cytoplasm"/>
    <property type="evidence" value="ECO:0007669"/>
    <property type="project" value="UniProtKB-SubCell"/>
</dbReference>
<accession>A0A134A932</accession>
<dbReference type="PANTHER" id="PTHR33540:SF2">
    <property type="entry name" value="TRNA THREONYLCARBAMOYLADENOSINE BIOSYNTHESIS PROTEIN TSAE"/>
    <property type="match status" value="1"/>
</dbReference>
<comment type="subcellular location">
    <subcellularLocation>
        <location evidence="1">Cytoplasm</location>
    </subcellularLocation>
</comment>
<dbReference type="Gene3D" id="3.40.50.300">
    <property type="entry name" value="P-loop containing nucleotide triphosphate hydrolases"/>
    <property type="match status" value="1"/>
</dbReference>